<feature type="region of interest" description="Disordered" evidence="5">
    <location>
        <begin position="1"/>
        <end position="25"/>
    </location>
</feature>
<dbReference type="OrthoDB" id="196103at2759"/>
<feature type="transmembrane region" description="Helical" evidence="6">
    <location>
        <begin position="71"/>
        <end position="91"/>
    </location>
</feature>
<dbReference type="Pfam" id="PF07690">
    <property type="entry name" value="MFS_1"/>
    <property type="match status" value="1"/>
</dbReference>
<organism evidence="7">
    <name type="scientific">Colletotrichum fructicola (strain Nara gc5)</name>
    <name type="common">Anthracnose fungus</name>
    <name type="synonym">Colletotrichum gloeosporioides (strain Nara gc5)</name>
    <dbReference type="NCBI Taxonomy" id="1213859"/>
    <lineage>
        <taxon>Eukaryota</taxon>
        <taxon>Fungi</taxon>
        <taxon>Dikarya</taxon>
        <taxon>Ascomycota</taxon>
        <taxon>Pezizomycotina</taxon>
        <taxon>Sordariomycetes</taxon>
        <taxon>Hypocreomycetidae</taxon>
        <taxon>Glomerellales</taxon>
        <taxon>Glomerellaceae</taxon>
        <taxon>Colletotrichum</taxon>
        <taxon>Colletotrichum gloeosporioides species complex</taxon>
    </lineage>
</organism>
<reference evidence="8 9" key="2">
    <citation type="submission" date="2012-08" db="EMBL/GenBank/DDBJ databases">
        <authorList>
            <person name="Gan P.H.P."/>
            <person name="Ikeda K."/>
            <person name="Irieda H."/>
            <person name="Narusaka M."/>
            <person name="O'Connell R.J."/>
            <person name="Narusaka Y."/>
            <person name="Takano Y."/>
            <person name="Kubo Y."/>
            <person name="Shirasu K."/>
        </authorList>
    </citation>
    <scope>NUCLEOTIDE SEQUENCE [LARGE SCALE GENOMIC DNA]</scope>
    <source>
        <strain evidence="8 9">Nara gc5</strain>
    </source>
</reference>
<keyword evidence="2 6" id="KW-0812">Transmembrane</keyword>
<dbReference type="HOGENOM" id="CLU_030884_2_0_1"/>
<evidence type="ECO:0000256" key="5">
    <source>
        <dbReference type="SAM" id="MobiDB-lite"/>
    </source>
</evidence>
<keyword evidence="3 6" id="KW-1133">Transmembrane helix</keyword>
<evidence type="ECO:0000313" key="8">
    <source>
        <dbReference type="EMBL" id="KAF4479479.1"/>
    </source>
</evidence>
<feature type="transmembrane region" description="Helical" evidence="6">
    <location>
        <begin position="287"/>
        <end position="309"/>
    </location>
</feature>
<feature type="transmembrane region" description="Helical" evidence="6">
    <location>
        <begin position="198"/>
        <end position="218"/>
    </location>
</feature>
<dbReference type="Gene3D" id="1.20.1250.20">
    <property type="entry name" value="MFS general substrate transporter like domains"/>
    <property type="match status" value="1"/>
</dbReference>
<reference evidence="8 9" key="3">
    <citation type="submission" date="2020-04" db="EMBL/GenBank/DDBJ databases">
        <title>Genome sequencing and assembly of multiple isolates from the Colletotrichum gloeosporioides species complex.</title>
        <authorList>
            <person name="Gan P."/>
            <person name="Shirasu K."/>
        </authorList>
    </citation>
    <scope>NUCLEOTIDE SEQUENCE [LARGE SCALE GENOMIC DNA]</scope>
    <source>
        <strain evidence="8 9">Nara gc5</strain>
    </source>
</reference>
<dbReference type="GO" id="GO:0022857">
    <property type="term" value="F:transmembrane transporter activity"/>
    <property type="evidence" value="ECO:0007669"/>
    <property type="project" value="InterPro"/>
</dbReference>
<dbReference type="InterPro" id="IPR036259">
    <property type="entry name" value="MFS_trans_sf"/>
</dbReference>
<feature type="transmembrane region" description="Helical" evidence="6">
    <location>
        <begin position="421"/>
        <end position="443"/>
    </location>
</feature>
<dbReference type="EMBL" id="KB020795">
    <property type="protein sequence ID" value="ELA30446.1"/>
    <property type="molecule type" value="Genomic_DNA"/>
</dbReference>
<evidence type="ECO:0000256" key="4">
    <source>
        <dbReference type="ARBA" id="ARBA00023136"/>
    </source>
</evidence>
<dbReference type="EMBL" id="ANPB02000007">
    <property type="protein sequence ID" value="KAF4479479.1"/>
    <property type="molecule type" value="Genomic_DNA"/>
</dbReference>
<evidence type="ECO:0000313" key="7">
    <source>
        <dbReference type="EMBL" id="ELA30446.1"/>
    </source>
</evidence>
<gene>
    <name evidence="7" type="ORF">CGGC5_9317</name>
    <name evidence="8" type="ORF">CGGC5_v012860</name>
</gene>
<dbReference type="InParanoid" id="L2FWK2"/>
<keyword evidence="9" id="KW-1185">Reference proteome</keyword>
<name>L2FWK2_COLFN</name>
<protein>
    <submittedName>
        <fullName evidence="7">Duf895 domain membrane protein</fullName>
    </submittedName>
    <submittedName>
        <fullName evidence="8">UNC93-like protein</fullName>
    </submittedName>
</protein>
<evidence type="ECO:0000256" key="3">
    <source>
        <dbReference type="ARBA" id="ARBA00022989"/>
    </source>
</evidence>
<reference evidence="7" key="1">
    <citation type="submission" date="2012-08" db="EMBL/GenBank/DDBJ databases">
        <title>Genome analysis of Colletotrichum orbiculare and Colletotrichum fructicola.</title>
        <authorList>
            <person name="Gan P.H.P."/>
            <person name="Ikeda K."/>
            <person name="Irieda H."/>
            <person name="Narusaka M."/>
            <person name="O'Connell R.J."/>
            <person name="Narusaka Y."/>
            <person name="Takano Y."/>
            <person name="Kubo Y."/>
            <person name="Shirasu K."/>
        </authorList>
    </citation>
    <scope>NUCLEOTIDE SEQUENCE</scope>
    <source>
        <strain evidence="7">Nara gc5</strain>
    </source>
</reference>
<feature type="transmembrane region" description="Helical" evidence="6">
    <location>
        <begin position="165"/>
        <end position="186"/>
    </location>
</feature>
<feature type="transmembrane region" description="Helical" evidence="6">
    <location>
        <begin position="38"/>
        <end position="59"/>
    </location>
</feature>
<feature type="transmembrane region" description="Helical" evidence="6">
    <location>
        <begin position="362"/>
        <end position="381"/>
    </location>
</feature>
<dbReference type="PANTHER" id="PTHR23294:SF19">
    <property type="entry name" value="DUF895 DOMAIN MEMBRANE PROTEIN-RELATED"/>
    <property type="match status" value="1"/>
</dbReference>
<feature type="transmembrane region" description="Helical" evidence="6">
    <location>
        <begin position="103"/>
        <end position="122"/>
    </location>
</feature>
<evidence type="ECO:0000256" key="2">
    <source>
        <dbReference type="ARBA" id="ARBA00022692"/>
    </source>
</evidence>
<dbReference type="SUPFAM" id="SSF103473">
    <property type="entry name" value="MFS general substrate transporter"/>
    <property type="match status" value="1"/>
</dbReference>
<dbReference type="PANTHER" id="PTHR23294">
    <property type="entry name" value="ET TRANSLATION PRODUCT-RELATED"/>
    <property type="match status" value="1"/>
</dbReference>
<evidence type="ECO:0000313" key="9">
    <source>
        <dbReference type="Proteomes" id="UP000011096"/>
    </source>
</evidence>
<comment type="subcellular location">
    <subcellularLocation>
        <location evidence="1">Membrane</location>
        <topology evidence="1">Multi-pass membrane protein</topology>
    </subcellularLocation>
</comment>
<dbReference type="Proteomes" id="UP000011096">
    <property type="component" value="Unassembled WGS sequence"/>
</dbReference>
<dbReference type="InterPro" id="IPR011701">
    <property type="entry name" value="MFS"/>
</dbReference>
<proteinExistence type="predicted"/>
<keyword evidence="4 6" id="KW-0472">Membrane</keyword>
<feature type="transmembrane region" description="Helical" evidence="6">
    <location>
        <begin position="256"/>
        <end position="281"/>
    </location>
</feature>
<evidence type="ECO:0000256" key="6">
    <source>
        <dbReference type="SAM" id="Phobius"/>
    </source>
</evidence>
<dbReference type="GO" id="GO:0016020">
    <property type="term" value="C:membrane"/>
    <property type="evidence" value="ECO:0007669"/>
    <property type="project" value="UniProtKB-SubCell"/>
</dbReference>
<feature type="transmembrane region" description="Helical" evidence="6">
    <location>
        <begin position="128"/>
        <end position="153"/>
    </location>
</feature>
<feature type="transmembrane region" description="Helical" evidence="6">
    <location>
        <begin position="321"/>
        <end position="342"/>
    </location>
</feature>
<evidence type="ECO:0000256" key="1">
    <source>
        <dbReference type="ARBA" id="ARBA00004141"/>
    </source>
</evidence>
<dbReference type="AlphaFoldDB" id="L2FWK2"/>
<accession>L2FWK2</accession>
<sequence>MSNPKQLPHEETSQTTPDAEVATIEEQSHTKRTWYRTVFFQATVIGLCAFFAPGLYNAMQSTGAGGQQTPYLVMSANAVLGVMMVVTCSMGSVMANKIGLKNALIFGTTGYAIYSASLYTNNRYGTEWFVYLGSAACGITAGIFWAAEGAIMISYPEDQKRGRYLAYWLAYRNGGSIVGGAINLAFNSTGKTTGKLDWRTYVVFVALQCLGPFVAMLLSHPEKVQRQDGRKVSKAEQIPTTAEMKAVAKILVRKDFLLVFPFFFYATFLLSYAGSYLSLYFSVRSRALASLVSALAQITANFFFGHFLDWTRFTINQRARFAYFGMMALFGATWIWATVIQREYGQRAPALDWADHGFGRGWALYILLQVNFALAYNYGYWLAGYMARGPAEVIRFTSTVRAVEAAGGAVASGISSTHAPLLAAVGVNFGLWGLALIPTYVVVRSLNIKDETSSDEDEGSKSIGEP</sequence>
<dbReference type="InterPro" id="IPR051617">
    <property type="entry name" value="UNC-93-like_regulator"/>
</dbReference>